<keyword evidence="1" id="KW-0472">Membrane</keyword>
<organism evidence="2 3">
    <name type="scientific">Xylanibacter rarus</name>
    <dbReference type="NCBI Taxonomy" id="1676614"/>
    <lineage>
        <taxon>Bacteria</taxon>
        <taxon>Pseudomonadati</taxon>
        <taxon>Bacteroidota</taxon>
        <taxon>Bacteroidia</taxon>
        <taxon>Bacteroidales</taxon>
        <taxon>Prevotellaceae</taxon>
        <taxon>Xylanibacter</taxon>
    </lineage>
</organism>
<sequence length="270" mass="29566">MANDILKTLQAMESELAAIKTAKEQVEAVIAADTAINSNLESYANALFGLSNKLNLIKDSLEEIATTVNDETGKFSTSLKASKADIEFATNKLSSLMNEFKTQTEVLGIKSIAEAARQIQLVCEGMKTKLSELELQQQNSITIISQSLDNSNANLKKHTDNAKEIISKAIETKVSEISSSISSFETETKQSISTIENSLTSKSLEILDKISIAGSSTERTIKKEVADMKNTQDISEQSIKNAINTVDKKLMWLGIFLIVLVCIDIILHFI</sequence>
<comment type="caution">
    <text evidence="2">The sequence shown here is derived from an EMBL/GenBank/DDBJ whole genome shotgun (WGS) entry which is preliminary data.</text>
</comment>
<protein>
    <submittedName>
        <fullName evidence="2">Uncharacterized protein</fullName>
    </submittedName>
</protein>
<accession>A0A8E1QZF7</accession>
<dbReference type="Proteomes" id="UP000036951">
    <property type="component" value="Unassembled WGS sequence"/>
</dbReference>
<name>A0A8E1QZF7_9BACT</name>
<evidence type="ECO:0000313" key="3">
    <source>
        <dbReference type="Proteomes" id="UP000036951"/>
    </source>
</evidence>
<dbReference type="EMBL" id="LFQU01000012">
    <property type="protein sequence ID" value="KOO68546.1"/>
    <property type="molecule type" value="Genomic_DNA"/>
</dbReference>
<reference evidence="2 3" key="1">
    <citation type="submission" date="2015-06" db="EMBL/GenBank/DDBJ databases">
        <title>Prevotella sp. 109, sp. nov., a novel member of the family Prevotellaceae isolated from human faeces.</title>
        <authorList>
            <person name="Shkoporov A.N."/>
            <person name="Chaplin A.V."/>
            <person name="Kafarskaia L.I."/>
            <person name="Efimov B.A."/>
        </authorList>
    </citation>
    <scope>NUCLEOTIDE SEQUENCE [LARGE SCALE GENOMIC DNA]</scope>
    <source>
        <strain evidence="2 3">109</strain>
    </source>
</reference>
<dbReference type="AlphaFoldDB" id="A0A8E1QZF7"/>
<proteinExistence type="predicted"/>
<gene>
    <name evidence="2" type="ORF">ACU52_07700</name>
</gene>
<dbReference type="RefSeq" id="WP_053398366.1">
    <property type="nucleotide sequence ID" value="NZ_LFQU01000012.1"/>
</dbReference>
<evidence type="ECO:0000313" key="2">
    <source>
        <dbReference type="EMBL" id="KOO68546.1"/>
    </source>
</evidence>
<keyword evidence="1" id="KW-1133">Transmembrane helix</keyword>
<feature type="transmembrane region" description="Helical" evidence="1">
    <location>
        <begin position="250"/>
        <end position="269"/>
    </location>
</feature>
<keyword evidence="1" id="KW-0812">Transmembrane</keyword>
<keyword evidence="3" id="KW-1185">Reference proteome</keyword>
<evidence type="ECO:0000256" key="1">
    <source>
        <dbReference type="SAM" id="Phobius"/>
    </source>
</evidence>